<proteinExistence type="predicted"/>
<protein>
    <submittedName>
        <fullName evidence="3">Uncharacterized protein</fullName>
    </submittedName>
</protein>
<accession>A0AAQ3KL20</accession>
<sequence length="204" mass="22028">MKAPIRSSFLPRTRAPAALFRGLAALSRGLQRRGRPRQSPRHARTAAVSWQRSAALQPLGRVTGSGAAAAAAPRPGPFDSDRIPKSAADENVGNQRRIRKNRTSFVNPCSDRRLRSPFRFSGYNTLTLFAFLSFEISACLLFISSSSPHVAAVAVFLSLLASSPLSAAAPDPIGLLLGLTKRRKSHALLAEVHPTSQCNTEFNK</sequence>
<feature type="transmembrane region" description="Helical" evidence="2">
    <location>
        <begin position="150"/>
        <end position="179"/>
    </location>
</feature>
<evidence type="ECO:0000313" key="3">
    <source>
        <dbReference type="EMBL" id="WOL10039.1"/>
    </source>
</evidence>
<gene>
    <name evidence="3" type="ORF">Cni_G18793</name>
</gene>
<evidence type="ECO:0000256" key="1">
    <source>
        <dbReference type="SAM" id="MobiDB-lite"/>
    </source>
</evidence>
<feature type="region of interest" description="Disordered" evidence="1">
    <location>
        <begin position="65"/>
        <end position="100"/>
    </location>
</feature>
<dbReference type="Proteomes" id="UP001327560">
    <property type="component" value="Chromosome 6"/>
</dbReference>
<feature type="compositionally biased region" description="Basic and acidic residues" evidence="1">
    <location>
        <begin position="79"/>
        <end position="88"/>
    </location>
</feature>
<keyword evidence="2" id="KW-0472">Membrane</keyword>
<feature type="transmembrane region" description="Helical" evidence="2">
    <location>
        <begin position="122"/>
        <end position="144"/>
    </location>
</feature>
<keyword evidence="2" id="KW-1133">Transmembrane helix</keyword>
<evidence type="ECO:0000313" key="4">
    <source>
        <dbReference type="Proteomes" id="UP001327560"/>
    </source>
</evidence>
<reference evidence="3 4" key="1">
    <citation type="submission" date="2023-10" db="EMBL/GenBank/DDBJ databases">
        <title>Chromosome-scale genome assembly provides insights into flower coloration mechanisms of Canna indica.</title>
        <authorList>
            <person name="Li C."/>
        </authorList>
    </citation>
    <scope>NUCLEOTIDE SEQUENCE [LARGE SCALE GENOMIC DNA]</scope>
    <source>
        <tissue evidence="3">Flower</tissue>
    </source>
</reference>
<organism evidence="3 4">
    <name type="scientific">Canna indica</name>
    <name type="common">Indian-shot</name>
    <dbReference type="NCBI Taxonomy" id="4628"/>
    <lineage>
        <taxon>Eukaryota</taxon>
        <taxon>Viridiplantae</taxon>
        <taxon>Streptophyta</taxon>
        <taxon>Embryophyta</taxon>
        <taxon>Tracheophyta</taxon>
        <taxon>Spermatophyta</taxon>
        <taxon>Magnoliopsida</taxon>
        <taxon>Liliopsida</taxon>
        <taxon>Zingiberales</taxon>
        <taxon>Cannaceae</taxon>
        <taxon>Canna</taxon>
    </lineage>
</organism>
<keyword evidence="2" id="KW-0812">Transmembrane</keyword>
<keyword evidence="4" id="KW-1185">Reference proteome</keyword>
<dbReference type="AlphaFoldDB" id="A0AAQ3KL20"/>
<evidence type="ECO:0000256" key="2">
    <source>
        <dbReference type="SAM" id="Phobius"/>
    </source>
</evidence>
<name>A0AAQ3KL20_9LILI</name>
<dbReference type="EMBL" id="CP136895">
    <property type="protein sequence ID" value="WOL10039.1"/>
    <property type="molecule type" value="Genomic_DNA"/>
</dbReference>